<accession>A0ABT2G0U6</accession>
<dbReference type="RefSeq" id="WP_259412581.1">
    <property type="nucleotide sequence ID" value="NZ_JANWGH010000001.1"/>
</dbReference>
<dbReference type="InterPro" id="IPR058038">
    <property type="entry name" value="BREX_BrxC_wHTH"/>
</dbReference>
<name>A0ABT2G0U6_9BACT</name>
<feature type="domain" description="Probable ATP-binding protein BrxC winged helix-turn-helix" evidence="1">
    <location>
        <begin position="802"/>
        <end position="885"/>
    </location>
</feature>
<sequence>MTKIKEIFGSDKNIYRPIEKVVTFGSASELNLKNEVSEYVVTDKLRDSFDKILDSLYRGMEEGTHEVGIWVAGFYGSGKSSFAKYLGFGLKKDYKVDNQLFLDRLSNRINSTPTTQLFKNIVNKFDPAVILLDCATEQIKGGTLPPILELMIAKVNQLAGFSSDEKLAEFERMLSNDHKLDYFKKRVLEEYTEDWDLIKTGKGGSGMLKAKEIASHMAHEIYPYIWKDQRAFKILRIEDMSSDRQKVENLLDTVRRITGKENIIFVVDEVGQYISAKSGLITSLAGTMENLKDIGSGKAWLLATAQQTLTEDNPNARLNSDKLYGLNARFPIKVEIDSSDIKEICTQRILGKSSNFSDQLRNLYKADGEKLRHYTKLEKCERTMYVKDELDEKLFINLYPFLPQHFEIIISLLGRLAKITGGVGLRSAIKVIQDILTEKLASESNPLAEFEVGKLATTYHIYDVLKADIRKSYSHIVGAVDKITTLYGESSDQAKVSKSIAVLQLLDDFYLSTKNVASLMHPHVKSDSVFAEVSLIIDELKNTPGCTLNEIDGQLRFMTDAIISIENEKNKITPSSSDIRKIYEAVLTDIFSPVPSARLLNTKTVRSGVNFNQDGKVFKLLETNEEIQMEVLLLRPTEYSKELENLLKSSTDRSQLSRFFLIGKIEKDITNDIIEIVKCEGIYNTRNRYEDKEINDYLNSQDQEAKRLKDNVRRIIIQSFEKGEFVFRGANKPVVSYGAKFKESANGKLKEVAELVFEKYKQAPIQIGGGDAEKLLTYADLKMLPQALNHFDLIKGDGSVDLDKEAIKSIREYILKEDLVEGKRLLDHFDTAPYGWSKDTTRFLVSAMFIASDIKLRVSGQDIKVKGPKAIEALKNVNGFNKIGISAYQATEKPSMPMLALSVQRLAQLTGDQVAPLQDKIAEVVRRHFPEFQTKYSSIKTRLEYLNLPGQDKAQEVQDGISEVLKGEGSDAAFRLGKPDSDLFENLKWIGSVYKGFEQGMESAFKEANSLKESIDALPDSGILKELKENTQKDFDTIQDIISDDTFFDRVSDLKDAISNIKTLCSDYCQKLLATENEKIEAEVKQIKSGKDWYSLSLEQQEILSSEIDGLVIENKQGLDGIKDILNSNYVVTNKILYVREQQAEYLKSKPLPAKSLEGGRKVKKDFTAFSKTISSERQLDDLISALEAVRDELNAGNEIEINW</sequence>
<dbReference type="Pfam" id="PF25791">
    <property type="entry name" value="WHD_BREX_BrxC"/>
    <property type="match status" value="1"/>
</dbReference>
<gene>
    <name evidence="2" type="primary">brxC</name>
    <name evidence="2" type="ORF">NY014_00570</name>
</gene>
<organism evidence="2 3">
    <name type="scientific">Algoriphagus limi</name>
    <dbReference type="NCBI Taxonomy" id="2975273"/>
    <lineage>
        <taxon>Bacteria</taxon>
        <taxon>Pseudomonadati</taxon>
        <taxon>Bacteroidota</taxon>
        <taxon>Cytophagia</taxon>
        <taxon>Cytophagales</taxon>
        <taxon>Cyclobacteriaceae</taxon>
        <taxon>Algoriphagus</taxon>
    </lineage>
</organism>
<comment type="caution">
    <text evidence="2">The sequence shown here is derived from an EMBL/GenBank/DDBJ whole genome shotgun (WGS) entry which is preliminary data.</text>
</comment>
<evidence type="ECO:0000313" key="2">
    <source>
        <dbReference type="EMBL" id="MCS5488898.1"/>
    </source>
</evidence>
<dbReference type="EMBL" id="JANWGH010000001">
    <property type="protein sequence ID" value="MCS5488898.1"/>
    <property type="molecule type" value="Genomic_DNA"/>
</dbReference>
<evidence type="ECO:0000313" key="3">
    <source>
        <dbReference type="Proteomes" id="UP001206788"/>
    </source>
</evidence>
<keyword evidence="3" id="KW-1185">Reference proteome</keyword>
<protein>
    <submittedName>
        <fullName evidence="2">BREX system P-loop protein BrxC</fullName>
    </submittedName>
</protein>
<evidence type="ECO:0000259" key="1">
    <source>
        <dbReference type="Pfam" id="PF25791"/>
    </source>
</evidence>
<reference evidence="2 3" key="1">
    <citation type="submission" date="2022-08" db="EMBL/GenBank/DDBJ databases">
        <title>Algoriphagus sp. CAU 1643 isolated from mud.</title>
        <authorList>
            <person name="Kim W."/>
        </authorList>
    </citation>
    <scope>NUCLEOTIDE SEQUENCE [LARGE SCALE GENOMIC DNA]</scope>
    <source>
        <strain evidence="2 3">CAU 1643</strain>
    </source>
</reference>
<dbReference type="NCBIfam" id="NF033441">
    <property type="entry name" value="BREX_BrxC"/>
    <property type="match status" value="1"/>
</dbReference>
<dbReference type="InterPro" id="IPR047679">
    <property type="entry name" value="BREX_BrxC"/>
</dbReference>
<proteinExistence type="predicted"/>
<dbReference type="Proteomes" id="UP001206788">
    <property type="component" value="Unassembled WGS sequence"/>
</dbReference>